<sequence length="290" mass="31695">MQKKQQALLGILLVILVGLTAGWYWLSTQSANSTTHHTQQRVIVTTNAQAQIFNQLAIPLVGVPTPGDNQTLPKRYAKLPQVGNHVAPNLERIASLKPDMVYLDQALVSDYEQKLKSADIQTTALNFSDLTALRESIKTIGNSFNRQQQARQLNATLTLKAVHPNHRPKVALLMGMPGGSFLTGTKHSYVGDLINRAGGTVIGAGNGAYTTMNVEQIAAAQPDVIITMAHAMPKQVFQSFDELFTQTAWQALPAIKQHQVYQASEPTFGMTANLNAPAAFKQLKTWLQTN</sequence>
<evidence type="ECO:0000259" key="3">
    <source>
        <dbReference type="PROSITE" id="PS50983"/>
    </source>
</evidence>
<dbReference type="AlphaFoldDB" id="A0A0D1JMJ2"/>
<dbReference type="SUPFAM" id="SSF53807">
    <property type="entry name" value="Helical backbone' metal receptor"/>
    <property type="match status" value="1"/>
</dbReference>
<keyword evidence="2" id="KW-0812">Transmembrane</keyword>
<feature type="transmembrane region" description="Helical" evidence="2">
    <location>
        <begin position="7"/>
        <end position="26"/>
    </location>
</feature>
<dbReference type="Proteomes" id="UP000032287">
    <property type="component" value="Unassembled WGS sequence"/>
</dbReference>
<dbReference type="RefSeq" id="WP_043709399.1">
    <property type="nucleotide sequence ID" value="NZ_JALOCT010000002.1"/>
</dbReference>
<dbReference type="PANTHER" id="PTHR30535">
    <property type="entry name" value="VITAMIN B12-BINDING PROTEIN"/>
    <property type="match status" value="1"/>
</dbReference>
<dbReference type="Gene3D" id="3.40.50.1980">
    <property type="entry name" value="Nitrogenase molybdenum iron protein domain"/>
    <property type="match status" value="2"/>
</dbReference>
<dbReference type="PATRIC" id="fig|137591.25.peg.16"/>
<dbReference type="GO" id="GO:0071281">
    <property type="term" value="P:cellular response to iron ion"/>
    <property type="evidence" value="ECO:0007669"/>
    <property type="project" value="TreeGrafter"/>
</dbReference>
<evidence type="ECO:0000313" key="5">
    <source>
        <dbReference type="Proteomes" id="UP000032287"/>
    </source>
</evidence>
<dbReference type="Pfam" id="PF01497">
    <property type="entry name" value="Peripla_BP_2"/>
    <property type="match status" value="1"/>
</dbReference>
<name>A0A0D1JMJ2_9LACO</name>
<comment type="similarity">
    <text evidence="1">Belongs to the bacterial solute-binding protein 8 family.</text>
</comment>
<proteinExistence type="inferred from homology"/>
<accession>A0A0D1JMJ2</accession>
<dbReference type="EMBL" id="JWHU01000001">
    <property type="protein sequence ID" value="KIU22513.1"/>
    <property type="molecule type" value="Genomic_DNA"/>
</dbReference>
<protein>
    <recommendedName>
        <fullName evidence="3">Fe/B12 periplasmic-binding domain-containing protein</fullName>
    </recommendedName>
</protein>
<dbReference type="STRING" id="137591.AO080_01985"/>
<dbReference type="InterPro" id="IPR002491">
    <property type="entry name" value="ABC_transptr_periplasmic_BD"/>
</dbReference>
<reference evidence="4 5" key="1">
    <citation type="journal article" date="2015" name="Microbiology (Mosc.)">
        <title>Genomics of the Weissella cibaria species with an examination of its metabolic traits.</title>
        <authorList>
            <person name="Lynch K.M."/>
            <person name="Lucid A."/>
            <person name="Arendt E.K."/>
            <person name="Sleator R.D."/>
            <person name="Lucey B."/>
            <person name="Coffey A."/>
        </authorList>
    </citation>
    <scope>NUCLEOTIDE SEQUENCE [LARGE SCALE GENOMIC DNA]</scope>
    <source>
        <strain evidence="4 5">MG1</strain>
    </source>
</reference>
<dbReference type="eggNOG" id="COG0614">
    <property type="taxonomic scope" value="Bacteria"/>
</dbReference>
<evidence type="ECO:0000256" key="2">
    <source>
        <dbReference type="SAM" id="Phobius"/>
    </source>
</evidence>
<evidence type="ECO:0000256" key="1">
    <source>
        <dbReference type="ARBA" id="ARBA00008814"/>
    </source>
</evidence>
<keyword evidence="2" id="KW-0472">Membrane</keyword>
<dbReference type="InterPro" id="IPR050902">
    <property type="entry name" value="ABC_Transporter_SBP"/>
</dbReference>
<gene>
    <name evidence="4" type="ORF">QX99_00016</name>
</gene>
<dbReference type="PROSITE" id="PS50983">
    <property type="entry name" value="FE_B12_PBP"/>
    <property type="match status" value="1"/>
</dbReference>
<keyword evidence="2" id="KW-1133">Transmembrane helix</keyword>
<comment type="caution">
    <text evidence="4">The sequence shown here is derived from an EMBL/GenBank/DDBJ whole genome shotgun (WGS) entry which is preliminary data.</text>
</comment>
<dbReference type="PANTHER" id="PTHR30535:SF36">
    <property type="entry name" value="HIGH-AFFINITY HEME UPTAKE SYSTEM PROTEIN ISDE"/>
    <property type="match status" value="1"/>
</dbReference>
<feature type="domain" description="Fe/B12 periplasmic-binding" evidence="3">
    <location>
        <begin position="41"/>
        <end position="290"/>
    </location>
</feature>
<keyword evidence="5" id="KW-1185">Reference proteome</keyword>
<organism evidence="4 5">
    <name type="scientific">Weissella cibaria</name>
    <dbReference type="NCBI Taxonomy" id="137591"/>
    <lineage>
        <taxon>Bacteria</taxon>
        <taxon>Bacillati</taxon>
        <taxon>Bacillota</taxon>
        <taxon>Bacilli</taxon>
        <taxon>Lactobacillales</taxon>
        <taxon>Lactobacillaceae</taxon>
        <taxon>Weissella</taxon>
    </lineage>
</organism>
<evidence type="ECO:0000313" key="4">
    <source>
        <dbReference type="EMBL" id="KIU22513.1"/>
    </source>
</evidence>